<organism evidence="1 2">
    <name type="scientific">Acetobacter tropicalis NBRC 101654</name>
    <dbReference type="NCBI Taxonomy" id="749388"/>
    <lineage>
        <taxon>Bacteria</taxon>
        <taxon>Pseudomonadati</taxon>
        <taxon>Pseudomonadota</taxon>
        <taxon>Alphaproteobacteria</taxon>
        <taxon>Acetobacterales</taxon>
        <taxon>Acetobacteraceae</taxon>
        <taxon>Acetobacter</taxon>
    </lineage>
</organism>
<sequence>MVWVAKNNCASLDRFHLDQKQKLQNVYFTCYLYFAFTHICPLIKKNHFIQAHLNIFYSQKRILIVCVTAYQPIK</sequence>
<protein>
    <submittedName>
        <fullName evidence="1">Uncharacterized protein</fullName>
    </submittedName>
</protein>
<dbReference type="Proteomes" id="UP000004319">
    <property type="component" value="Unassembled WGS sequence"/>
</dbReference>
<comment type="caution">
    <text evidence="1">The sequence shown here is derived from an EMBL/GenBank/DDBJ whole genome shotgun (WGS) entry which is preliminary data.</text>
</comment>
<gene>
    <name evidence="1" type="ORF">ATPR_0495</name>
</gene>
<name>F7VAU6_9PROT</name>
<dbReference type="AlphaFoldDB" id="F7VAU6"/>
<proteinExistence type="predicted"/>
<reference evidence="1 2" key="1">
    <citation type="journal article" date="2011" name="Biochem. Biophys. Res. Commun.">
        <title>Increased number of Arginine-based salt bridges contributes to the thermotolerance of thermotolerant acetic acid bacteria, Acetobacter tropicalis SKU1100.</title>
        <authorList>
            <person name="Matsutani M."/>
            <person name="Hirakawa H."/>
            <person name="Nishikura M."/>
            <person name="Soemphol W."/>
            <person name="Ali I.A.I."/>
            <person name="Yakushi T."/>
            <person name="Matsushita K."/>
        </authorList>
    </citation>
    <scope>NUCLEOTIDE SEQUENCE [LARGE SCALE GENOMIC DNA]</scope>
    <source>
        <strain evidence="1 2">NBRC 101654</strain>
    </source>
</reference>
<evidence type="ECO:0000313" key="1">
    <source>
        <dbReference type="EMBL" id="GAA07491.1"/>
    </source>
</evidence>
<evidence type="ECO:0000313" key="2">
    <source>
        <dbReference type="Proteomes" id="UP000004319"/>
    </source>
</evidence>
<dbReference type="EMBL" id="BABS01000009">
    <property type="protein sequence ID" value="GAA07491.1"/>
    <property type="molecule type" value="Genomic_DNA"/>
</dbReference>
<accession>F7VAU6</accession>